<dbReference type="PANTHER" id="PTHR36924">
    <property type="entry name" value="ANTITOXIN HIGA-1"/>
    <property type="match status" value="1"/>
</dbReference>
<dbReference type="Pfam" id="PF01381">
    <property type="entry name" value="HTH_3"/>
    <property type="match status" value="1"/>
</dbReference>
<dbReference type="SUPFAM" id="SSF47413">
    <property type="entry name" value="lambda repressor-like DNA-binding domains"/>
    <property type="match status" value="1"/>
</dbReference>
<evidence type="ECO:0000259" key="3">
    <source>
        <dbReference type="PROSITE" id="PS50943"/>
    </source>
</evidence>
<dbReference type="Gene3D" id="1.10.260.40">
    <property type="entry name" value="lambda repressor-like DNA-binding domains"/>
    <property type="match status" value="1"/>
</dbReference>
<name>A0A941JTR6_9CHRO</name>
<gene>
    <name evidence="4" type="ORF">DSM107014_15160</name>
</gene>
<dbReference type="InterPro" id="IPR001387">
    <property type="entry name" value="Cro/C1-type_HTH"/>
</dbReference>
<accession>A0A941JTR6</accession>
<feature type="domain" description="HTH cro/C1-type" evidence="3">
    <location>
        <begin position="22"/>
        <end position="71"/>
    </location>
</feature>
<dbReference type="CDD" id="cd00093">
    <property type="entry name" value="HTH_XRE"/>
    <property type="match status" value="1"/>
</dbReference>
<dbReference type="PANTHER" id="PTHR36924:SF1">
    <property type="entry name" value="ANTITOXIN HIGA-1"/>
    <property type="match status" value="1"/>
</dbReference>
<dbReference type="EMBL" id="JADQBC010000116">
    <property type="protein sequence ID" value="MBR8829212.1"/>
    <property type="molecule type" value="Genomic_DNA"/>
</dbReference>
<dbReference type="InterPro" id="IPR010982">
    <property type="entry name" value="Lambda_DNA-bd_dom_sf"/>
</dbReference>
<evidence type="ECO:0000256" key="1">
    <source>
        <dbReference type="ARBA" id="ARBA00007227"/>
    </source>
</evidence>
<dbReference type="InterPro" id="IPR013430">
    <property type="entry name" value="Toxin_antidote_HigA"/>
</dbReference>
<sequence>MTNKLIPARIVTPGDILTMELEARGWTQKDLAEIMDRPAQTINAIINAKKEITPETAIELAAAFDIPAEFWTNLETNYRLHLAKKNDDHEAISRRRRLYELVPLSELIKKKWLPQTKTLEELETAVCDFLNITSPTETPQLAVNFRHNHSLEPEDTALIAWLKRVEHLAKVQSVGKFDPEELKSAIPEILSYAHTQEDITKVPPLLMSLGVHFVIVPHLSKTYLDGATFTMENHPVIALTLRYNRIDSFWFTLMHELAHIIAGHEGIYLDDLKKLEDNPQEKEANQLSCHWLIDTHAFGEFVATHSSRFSTKAIEQFAASQQRHPGIIVGRLHYEGKISYKNHRKYLVKIDKLLT</sequence>
<dbReference type="Pfam" id="PF06114">
    <property type="entry name" value="Peptidase_M78"/>
    <property type="match status" value="1"/>
</dbReference>
<dbReference type="AlphaFoldDB" id="A0A941JTR6"/>
<reference evidence="4" key="1">
    <citation type="submission" date="2021-02" db="EMBL/GenBank/DDBJ databases">
        <title>Metagenome analyses of Stigonema ocellatum DSM 106950, Chlorogloea purpurea SAG 13.99 and Gomphosphaeria aponina DSM 107014.</title>
        <authorList>
            <person name="Marter P."/>
            <person name="Huang S."/>
        </authorList>
    </citation>
    <scope>NUCLEOTIDE SEQUENCE</scope>
    <source>
        <strain evidence="4">JP213</strain>
    </source>
</reference>
<dbReference type="InterPro" id="IPR010359">
    <property type="entry name" value="IrrE_HExxH"/>
</dbReference>
<protein>
    <submittedName>
        <fullName evidence="4">HigA family addiction module antidote protein</fullName>
    </submittedName>
</protein>
<evidence type="ECO:0000313" key="5">
    <source>
        <dbReference type="Proteomes" id="UP000767446"/>
    </source>
</evidence>
<organism evidence="4 5">
    <name type="scientific">Gomphosphaeria aponina SAG 52.96 = DSM 107014</name>
    <dbReference type="NCBI Taxonomy" id="1521640"/>
    <lineage>
        <taxon>Bacteria</taxon>
        <taxon>Bacillati</taxon>
        <taxon>Cyanobacteriota</taxon>
        <taxon>Cyanophyceae</taxon>
        <taxon>Oscillatoriophycideae</taxon>
        <taxon>Chroococcales</taxon>
        <taxon>Gomphosphaeriaceae</taxon>
        <taxon>Gomphosphaeria</taxon>
    </lineage>
</organism>
<keyword evidence="2" id="KW-0238">DNA-binding</keyword>
<dbReference type="Proteomes" id="UP000767446">
    <property type="component" value="Unassembled WGS sequence"/>
</dbReference>
<evidence type="ECO:0000256" key="2">
    <source>
        <dbReference type="ARBA" id="ARBA00023125"/>
    </source>
</evidence>
<dbReference type="PROSITE" id="PS50943">
    <property type="entry name" value="HTH_CROC1"/>
    <property type="match status" value="1"/>
</dbReference>
<proteinExistence type="inferred from homology"/>
<evidence type="ECO:0000313" key="4">
    <source>
        <dbReference type="EMBL" id="MBR8829212.1"/>
    </source>
</evidence>
<comment type="caution">
    <text evidence="4">The sequence shown here is derived from an EMBL/GenBank/DDBJ whole genome shotgun (WGS) entry which is preliminary data.</text>
</comment>
<comment type="similarity">
    <text evidence="1">Belongs to the short-chain fatty acyl-CoA assimilation regulator (ScfR) family.</text>
</comment>
<dbReference type="NCBIfam" id="TIGR02607">
    <property type="entry name" value="antidote_HigA"/>
    <property type="match status" value="1"/>
</dbReference>
<dbReference type="Gene3D" id="1.10.10.2910">
    <property type="match status" value="1"/>
</dbReference>
<dbReference type="GO" id="GO:0003677">
    <property type="term" value="F:DNA binding"/>
    <property type="evidence" value="ECO:0007669"/>
    <property type="project" value="UniProtKB-KW"/>
</dbReference>
<dbReference type="SMART" id="SM00530">
    <property type="entry name" value="HTH_XRE"/>
    <property type="match status" value="1"/>
</dbReference>